<dbReference type="PANTHER" id="PTHR34996:SF3">
    <property type="entry name" value="OS06G0327400 PROTEIN"/>
    <property type="match status" value="1"/>
</dbReference>
<evidence type="ECO:0008006" key="4">
    <source>
        <dbReference type="Google" id="ProtNLM"/>
    </source>
</evidence>
<evidence type="ECO:0000256" key="1">
    <source>
        <dbReference type="SAM" id="MobiDB-lite"/>
    </source>
</evidence>
<accession>W1PUZ5</accession>
<dbReference type="PANTHER" id="PTHR34996">
    <property type="entry name" value="OS06G0327400 PROTEIN"/>
    <property type="match status" value="1"/>
</dbReference>
<protein>
    <recommendedName>
        <fullName evidence="4">Josephin-like protein</fullName>
    </recommendedName>
</protein>
<evidence type="ECO:0000313" key="2">
    <source>
        <dbReference type="EMBL" id="ERN11531.1"/>
    </source>
</evidence>
<dbReference type="EMBL" id="KI392687">
    <property type="protein sequence ID" value="ERN11531.1"/>
    <property type="molecule type" value="Genomic_DNA"/>
</dbReference>
<organism evidence="2 3">
    <name type="scientific">Amborella trichopoda</name>
    <dbReference type="NCBI Taxonomy" id="13333"/>
    <lineage>
        <taxon>Eukaryota</taxon>
        <taxon>Viridiplantae</taxon>
        <taxon>Streptophyta</taxon>
        <taxon>Embryophyta</taxon>
        <taxon>Tracheophyta</taxon>
        <taxon>Spermatophyta</taxon>
        <taxon>Magnoliopsida</taxon>
        <taxon>Amborellales</taxon>
        <taxon>Amborellaceae</taxon>
        <taxon>Amborella</taxon>
    </lineage>
</organism>
<dbReference type="Gramene" id="ERN11531">
    <property type="protein sequence ID" value="ERN11531"/>
    <property type="gene ID" value="AMTR_s00022p00137840"/>
</dbReference>
<dbReference type="Proteomes" id="UP000017836">
    <property type="component" value="Unassembled WGS sequence"/>
</dbReference>
<proteinExistence type="predicted"/>
<gene>
    <name evidence="2" type="ORF">AMTR_s00022p00137840</name>
</gene>
<feature type="region of interest" description="Disordered" evidence="1">
    <location>
        <begin position="97"/>
        <end position="116"/>
    </location>
</feature>
<evidence type="ECO:0000313" key="3">
    <source>
        <dbReference type="Proteomes" id="UP000017836"/>
    </source>
</evidence>
<dbReference type="HOGENOM" id="CLU_2100146_0_0_1"/>
<sequence>MAQMVHCRNLKRRPKIRVFRLNSGRFYVRRLLRLLRRIRCACSLALGFLKKEKDSRDLSVKQRLFSSSDCRPRSFGRSNSFYAEAIADCLEFIKRSSSPESDVSGCLETPEKPLRL</sequence>
<name>W1PUZ5_AMBTC</name>
<keyword evidence="3" id="KW-1185">Reference proteome</keyword>
<dbReference type="AlphaFoldDB" id="W1PUZ5"/>
<reference evidence="3" key="1">
    <citation type="journal article" date="2013" name="Science">
        <title>The Amborella genome and the evolution of flowering plants.</title>
        <authorList>
            <consortium name="Amborella Genome Project"/>
        </authorList>
    </citation>
    <scope>NUCLEOTIDE SEQUENCE [LARGE SCALE GENOMIC DNA]</scope>
</reference>